<dbReference type="GO" id="GO:0016020">
    <property type="term" value="C:membrane"/>
    <property type="evidence" value="ECO:0007669"/>
    <property type="project" value="UniProtKB-SubCell"/>
</dbReference>
<dbReference type="SUPFAM" id="SSF103473">
    <property type="entry name" value="MFS general substrate transporter"/>
    <property type="match status" value="1"/>
</dbReference>
<feature type="transmembrane region" description="Helical" evidence="5">
    <location>
        <begin position="318"/>
        <end position="340"/>
    </location>
</feature>
<evidence type="ECO:0000256" key="5">
    <source>
        <dbReference type="SAM" id="Phobius"/>
    </source>
</evidence>
<dbReference type="PROSITE" id="PS50850">
    <property type="entry name" value="MFS"/>
    <property type="match status" value="1"/>
</dbReference>
<dbReference type="AlphaFoldDB" id="A0AA39ZQU6"/>
<feature type="domain" description="Major facilitator superfamily (MFS) profile" evidence="6">
    <location>
        <begin position="19"/>
        <end position="404"/>
    </location>
</feature>
<feature type="transmembrane region" description="Helical" evidence="5">
    <location>
        <begin position="85"/>
        <end position="106"/>
    </location>
</feature>
<name>A0AA39ZQU6_9PEZI</name>
<dbReference type="Pfam" id="PF07690">
    <property type="entry name" value="MFS_1"/>
    <property type="match status" value="1"/>
</dbReference>
<dbReference type="InterPro" id="IPR051788">
    <property type="entry name" value="MFS_Transporter"/>
</dbReference>
<feature type="transmembrane region" description="Helical" evidence="5">
    <location>
        <begin position="21"/>
        <end position="44"/>
    </location>
</feature>
<reference evidence="7" key="1">
    <citation type="submission" date="2023-06" db="EMBL/GenBank/DDBJ databases">
        <title>Genome-scale phylogeny and comparative genomics of the fungal order Sordariales.</title>
        <authorList>
            <consortium name="Lawrence Berkeley National Laboratory"/>
            <person name="Hensen N."/>
            <person name="Bonometti L."/>
            <person name="Westerberg I."/>
            <person name="Brannstrom I.O."/>
            <person name="Guillou S."/>
            <person name="Cros-Aarteil S."/>
            <person name="Calhoun S."/>
            <person name="Haridas S."/>
            <person name="Kuo A."/>
            <person name="Mondo S."/>
            <person name="Pangilinan J."/>
            <person name="Riley R."/>
            <person name="LaButti K."/>
            <person name="Andreopoulos B."/>
            <person name="Lipzen A."/>
            <person name="Chen C."/>
            <person name="Yanf M."/>
            <person name="Daum C."/>
            <person name="Ng V."/>
            <person name="Clum A."/>
            <person name="Steindorff A."/>
            <person name="Ohm R."/>
            <person name="Martin F."/>
            <person name="Silar P."/>
            <person name="Natvig D."/>
            <person name="Lalanne C."/>
            <person name="Gautier V."/>
            <person name="Ament-velasquez S.L."/>
            <person name="Kruys A."/>
            <person name="Hutchinson M.I."/>
            <person name="Powell A.J."/>
            <person name="Barry K."/>
            <person name="Miller A.N."/>
            <person name="Grigoriev I.V."/>
            <person name="Debuchy R."/>
            <person name="Gladieux P."/>
            <person name="Thoren M.H."/>
            <person name="Johannesson H."/>
        </authorList>
    </citation>
    <scope>NUCLEOTIDE SEQUENCE</scope>
    <source>
        <strain evidence="7">SMH2392-1A</strain>
    </source>
</reference>
<dbReference type="GeneID" id="85319410"/>
<feature type="non-terminal residue" evidence="7">
    <location>
        <position position="1"/>
    </location>
</feature>
<proteinExistence type="predicted"/>
<keyword evidence="4 5" id="KW-0472">Membrane</keyword>
<dbReference type="PANTHER" id="PTHR23514">
    <property type="entry name" value="BYPASS OF STOP CODON PROTEIN 6"/>
    <property type="match status" value="1"/>
</dbReference>
<feature type="non-terminal residue" evidence="7">
    <location>
        <position position="406"/>
    </location>
</feature>
<keyword evidence="3 5" id="KW-1133">Transmembrane helix</keyword>
<keyword evidence="2 5" id="KW-0812">Transmembrane</keyword>
<accession>A0AA39ZQU6</accession>
<comment type="caution">
    <text evidence="7">The sequence shown here is derived from an EMBL/GenBank/DDBJ whole genome shotgun (WGS) entry which is preliminary data.</text>
</comment>
<evidence type="ECO:0000313" key="7">
    <source>
        <dbReference type="EMBL" id="KAK0701986.1"/>
    </source>
</evidence>
<dbReference type="Gene3D" id="1.20.1250.20">
    <property type="entry name" value="MFS general substrate transporter like domains"/>
    <property type="match status" value="1"/>
</dbReference>
<sequence length="406" mass="42529">VEVDAMLQSITEPYGNRWRMLAVCLMSFCQGMFDSAPGTLIPAIEKHYDIGYMIVSLIFVGNALGFIGAAAFIDVVRERLGRARMLALAQLIVAVGYIPLACTAPFPGVVVAFLVVGFGSSFTLAVGNVFCGSLRNGTAALGLMHGSYGIGGTVGPLIANALVSAARVSWSRYYLLPLGLALFNAFFSAYVFWGYDADGAEGTTPSKAPAKRIDLAGMFSAMSSRVVLLGALFIFAYQGAEVSISGWVISFLIETRGGEQGSVGYVTAGFWAGITLGRFLLSAPAHRVGERRFVYGVVAGAAALELVVWLVPNVVGSAVAVALVGLLLGPVYPCSAAVFMRMMSKHERVSGMSVISAFGSSGGAVAPFTTGILAQAVGPFVLHPIAIALFAGMMGCWYGLPSRPKK</sequence>
<feature type="transmembrane region" description="Helical" evidence="5">
    <location>
        <begin position="380"/>
        <end position="400"/>
    </location>
</feature>
<feature type="transmembrane region" description="Helical" evidence="5">
    <location>
        <begin position="174"/>
        <end position="195"/>
    </location>
</feature>
<evidence type="ECO:0000256" key="1">
    <source>
        <dbReference type="ARBA" id="ARBA00004141"/>
    </source>
</evidence>
<protein>
    <submittedName>
        <fullName evidence="7">Major facilitator superfamily domain-containing protein</fullName>
    </submittedName>
</protein>
<feature type="transmembrane region" description="Helical" evidence="5">
    <location>
        <begin position="293"/>
        <end position="312"/>
    </location>
</feature>
<feature type="transmembrane region" description="Helical" evidence="5">
    <location>
        <begin position="352"/>
        <end position="374"/>
    </location>
</feature>
<dbReference type="InterPro" id="IPR011701">
    <property type="entry name" value="MFS"/>
</dbReference>
<evidence type="ECO:0000313" key="8">
    <source>
        <dbReference type="Proteomes" id="UP001172101"/>
    </source>
</evidence>
<dbReference type="FunFam" id="1.20.1250.20:FF:000286">
    <property type="entry name" value="MFS efflux transporter"/>
    <property type="match status" value="1"/>
</dbReference>
<feature type="transmembrane region" description="Helical" evidence="5">
    <location>
        <begin position="146"/>
        <end position="168"/>
    </location>
</feature>
<gene>
    <name evidence="7" type="ORF">B0T26DRAFT_624470</name>
</gene>
<feature type="transmembrane region" description="Helical" evidence="5">
    <location>
        <begin position="112"/>
        <end position="134"/>
    </location>
</feature>
<evidence type="ECO:0000259" key="6">
    <source>
        <dbReference type="PROSITE" id="PS50850"/>
    </source>
</evidence>
<keyword evidence="8" id="KW-1185">Reference proteome</keyword>
<dbReference type="InterPro" id="IPR020846">
    <property type="entry name" value="MFS_dom"/>
</dbReference>
<dbReference type="GO" id="GO:0022857">
    <property type="term" value="F:transmembrane transporter activity"/>
    <property type="evidence" value="ECO:0007669"/>
    <property type="project" value="InterPro"/>
</dbReference>
<feature type="transmembrane region" description="Helical" evidence="5">
    <location>
        <begin position="50"/>
        <end position="73"/>
    </location>
</feature>
<dbReference type="InterPro" id="IPR036259">
    <property type="entry name" value="MFS_trans_sf"/>
</dbReference>
<feature type="transmembrane region" description="Helical" evidence="5">
    <location>
        <begin position="262"/>
        <end position="281"/>
    </location>
</feature>
<evidence type="ECO:0000256" key="3">
    <source>
        <dbReference type="ARBA" id="ARBA00022989"/>
    </source>
</evidence>
<dbReference type="FunFam" id="1.20.1250.20:FF:000308">
    <property type="entry name" value="MFS efflux transporter"/>
    <property type="match status" value="1"/>
</dbReference>
<dbReference type="PANTHER" id="PTHR23514:SF6">
    <property type="entry name" value="MAJOR FACILITATOR SUPERFAMILY (MFS) PROFILE DOMAIN-CONTAINING PROTEIN"/>
    <property type="match status" value="1"/>
</dbReference>
<evidence type="ECO:0000256" key="4">
    <source>
        <dbReference type="ARBA" id="ARBA00023136"/>
    </source>
</evidence>
<dbReference type="Proteomes" id="UP001172101">
    <property type="component" value="Unassembled WGS sequence"/>
</dbReference>
<organism evidence="7 8">
    <name type="scientific">Lasiosphaeria miniovina</name>
    <dbReference type="NCBI Taxonomy" id="1954250"/>
    <lineage>
        <taxon>Eukaryota</taxon>
        <taxon>Fungi</taxon>
        <taxon>Dikarya</taxon>
        <taxon>Ascomycota</taxon>
        <taxon>Pezizomycotina</taxon>
        <taxon>Sordariomycetes</taxon>
        <taxon>Sordariomycetidae</taxon>
        <taxon>Sordariales</taxon>
        <taxon>Lasiosphaeriaceae</taxon>
        <taxon>Lasiosphaeria</taxon>
    </lineage>
</organism>
<dbReference type="RefSeq" id="XP_060289650.1">
    <property type="nucleotide sequence ID" value="XM_060436140.1"/>
</dbReference>
<comment type="subcellular location">
    <subcellularLocation>
        <location evidence="1">Membrane</location>
        <topology evidence="1">Multi-pass membrane protein</topology>
    </subcellularLocation>
</comment>
<evidence type="ECO:0000256" key="2">
    <source>
        <dbReference type="ARBA" id="ARBA00022692"/>
    </source>
</evidence>
<dbReference type="EMBL" id="JAUIRO010000009">
    <property type="protein sequence ID" value="KAK0701986.1"/>
    <property type="molecule type" value="Genomic_DNA"/>
</dbReference>
<feature type="transmembrane region" description="Helical" evidence="5">
    <location>
        <begin position="215"/>
        <end position="237"/>
    </location>
</feature>